<protein>
    <recommendedName>
        <fullName evidence="2">Cyclase family protein</fullName>
    </recommendedName>
</protein>
<proteinExistence type="predicted"/>
<organism evidence="1">
    <name type="scientific">marine metagenome</name>
    <dbReference type="NCBI Taxonomy" id="408172"/>
    <lineage>
        <taxon>unclassified sequences</taxon>
        <taxon>metagenomes</taxon>
        <taxon>ecological metagenomes</taxon>
    </lineage>
</organism>
<evidence type="ECO:0000313" key="1">
    <source>
        <dbReference type="EMBL" id="SVA99362.1"/>
    </source>
</evidence>
<dbReference type="InterPro" id="IPR037175">
    <property type="entry name" value="KFase_sf"/>
</dbReference>
<reference evidence="1" key="1">
    <citation type="submission" date="2018-05" db="EMBL/GenBank/DDBJ databases">
        <authorList>
            <person name="Lanie J.A."/>
            <person name="Ng W.-L."/>
            <person name="Kazmierczak K.M."/>
            <person name="Andrzejewski T.M."/>
            <person name="Davidsen T.M."/>
            <person name="Wayne K.J."/>
            <person name="Tettelin H."/>
            <person name="Glass J.I."/>
            <person name="Rusch D."/>
            <person name="Podicherti R."/>
            <person name="Tsui H.-C.T."/>
            <person name="Winkler M.E."/>
        </authorList>
    </citation>
    <scope>NUCLEOTIDE SEQUENCE</scope>
</reference>
<gene>
    <name evidence="1" type="ORF">METZ01_LOCUS152216</name>
</gene>
<evidence type="ECO:0008006" key="2">
    <source>
        <dbReference type="Google" id="ProtNLM"/>
    </source>
</evidence>
<dbReference type="EMBL" id="UINC01024865">
    <property type="protein sequence ID" value="SVA99362.1"/>
    <property type="molecule type" value="Genomic_DNA"/>
</dbReference>
<accession>A0A382AE48</accession>
<sequence>MDTSKFIDLSIPYNFNGPQPNFYDVEPGKLKSLEAGGQSWSVAEGAGCNVPEISMNIHCSGTHTECVGHMLDQDSDVSACMKNFLMSAILVTITPQPFEDCPDRYHAGIGDNESVISADRFFRAYKQWFMAEADALIIRTEPNPEKKQFTKYSNQPAVFFTNDAMAMICDTNIKHLVVDLPSVDRMSDDGTLGNHRMFWGDGSNPESEVNPESIKTITELAYIPNHVKDGFYFLNIQIPHFVCDAAPSRPLLMLPSPSNH</sequence>
<dbReference type="GO" id="GO:0004061">
    <property type="term" value="F:arylformamidase activity"/>
    <property type="evidence" value="ECO:0007669"/>
    <property type="project" value="InterPro"/>
</dbReference>
<dbReference type="AlphaFoldDB" id="A0A382AE48"/>
<dbReference type="Pfam" id="PF04199">
    <property type="entry name" value="Cyclase"/>
    <property type="match status" value="1"/>
</dbReference>
<name>A0A382AE48_9ZZZZ</name>
<dbReference type="SUPFAM" id="SSF102198">
    <property type="entry name" value="Putative cyclase"/>
    <property type="match status" value="1"/>
</dbReference>
<dbReference type="InterPro" id="IPR007325">
    <property type="entry name" value="KFase/CYL"/>
</dbReference>
<dbReference type="Gene3D" id="3.50.30.50">
    <property type="entry name" value="Putative cyclase"/>
    <property type="match status" value="1"/>
</dbReference>
<dbReference type="GO" id="GO:0019441">
    <property type="term" value="P:L-tryptophan catabolic process to kynurenine"/>
    <property type="evidence" value="ECO:0007669"/>
    <property type="project" value="InterPro"/>
</dbReference>